<proteinExistence type="predicted"/>
<evidence type="ECO:0000313" key="3">
    <source>
        <dbReference type="Proteomes" id="UP001196413"/>
    </source>
</evidence>
<evidence type="ECO:0000256" key="1">
    <source>
        <dbReference type="SAM" id="MobiDB-lite"/>
    </source>
</evidence>
<dbReference type="AlphaFoldDB" id="A0AAD5QMN7"/>
<evidence type="ECO:0000313" key="2">
    <source>
        <dbReference type="EMBL" id="KAJ1355947.1"/>
    </source>
</evidence>
<dbReference type="EMBL" id="JAHQIW010002646">
    <property type="protein sequence ID" value="KAJ1355947.1"/>
    <property type="molecule type" value="Genomic_DNA"/>
</dbReference>
<sequence length="140" mass="15658">MRKKVPLPVGTIASTHLSGNDVPLQVIRSSDEENVSKSLQDSGLRFKKTESNENPIVKGAQRDLRCNPLRNKAEFRDRGEGDNSENDVPLCASLSSNDEETMKTTSTRRQIRAISYTNSNGPQRSSYISQNQQAIRPKIR</sequence>
<feature type="region of interest" description="Disordered" evidence="1">
    <location>
        <begin position="29"/>
        <end position="56"/>
    </location>
</feature>
<comment type="caution">
    <text evidence="2">The sequence shown here is derived from an EMBL/GenBank/DDBJ whole genome shotgun (WGS) entry which is preliminary data.</text>
</comment>
<reference evidence="2" key="1">
    <citation type="submission" date="2021-06" db="EMBL/GenBank/DDBJ databases">
        <title>Parelaphostrongylus tenuis whole genome reference sequence.</title>
        <authorList>
            <person name="Garwood T.J."/>
            <person name="Larsen P.A."/>
            <person name="Fountain-Jones N.M."/>
            <person name="Garbe J.R."/>
            <person name="Macchietto M.G."/>
            <person name="Kania S.A."/>
            <person name="Gerhold R.W."/>
            <person name="Richards J.E."/>
            <person name="Wolf T.M."/>
        </authorList>
    </citation>
    <scope>NUCLEOTIDE SEQUENCE</scope>
    <source>
        <strain evidence="2">MNPRO001-30</strain>
        <tissue evidence="2">Meninges</tissue>
    </source>
</reference>
<accession>A0AAD5QMN7</accession>
<dbReference type="Proteomes" id="UP001196413">
    <property type="component" value="Unassembled WGS sequence"/>
</dbReference>
<feature type="compositionally biased region" description="Polar residues" evidence="1">
    <location>
        <begin position="115"/>
        <end position="134"/>
    </location>
</feature>
<feature type="region of interest" description="Disordered" evidence="1">
    <location>
        <begin position="74"/>
        <end position="140"/>
    </location>
</feature>
<feature type="region of interest" description="Disordered" evidence="1">
    <location>
        <begin position="1"/>
        <end position="20"/>
    </location>
</feature>
<name>A0AAD5QMN7_PARTN</name>
<keyword evidence="3" id="KW-1185">Reference proteome</keyword>
<gene>
    <name evidence="2" type="ORF">KIN20_013546</name>
</gene>
<protein>
    <submittedName>
        <fullName evidence="2">Uncharacterized protein</fullName>
    </submittedName>
</protein>
<organism evidence="2 3">
    <name type="scientific">Parelaphostrongylus tenuis</name>
    <name type="common">Meningeal worm</name>
    <dbReference type="NCBI Taxonomy" id="148309"/>
    <lineage>
        <taxon>Eukaryota</taxon>
        <taxon>Metazoa</taxon>
        <taxon>Ecdysozoa</taxon>
        <taxon>Nematoda</taxon>
        <taxon>Chromadorea</taxon>
        <taxon>Rhabditida</taxon>
        <taxon>Rhabditina</taxon>
        <taxon>Rhabditomorpha</taxon>
        <taxon>Strongyloidea</taxon>
        <taxon>Metastrongylidae</taxon>
        <taxon>Parelaphostrongylus</taxon>
    </lineage>
</organism>